<dbReference type="AlphaFoldDB" id="A0AAV6X2Q3"/>
<name>A0AAV6X2Q3_9LAMI</name>
<feature type="transmembrane region" description="Helical" evidence="2">
    <location>
        <begin position="123"/>
        <end position="143"/>
    </location>
</feature>
<accession>A0AAV6X2Q3</accession>
<protein>
    <recommendedName>
        <fullName evidence="3">Cyanobacterial aminoacyl-tRNA synthetase CAAD domain-containing protein</fullName>
    </recommendedName>
</protein>
<keyword evidence="2" id="KW-1133">Transmembrane helix</keyword>
<evidence type="ECO:0000313" key="4">
    <source>
        <dbReference type="EMBL" id="KAG8373425.1"/>
    </source>
</evidence>
<evidence type="ECO:0000313" key="5">
    <source>
        <dbReference type="Proteomes" id="UP000826271"/>
    </source>
</evidence>
<dbReference type="GO" id="GO:0009535">
    <property type="term" value="C:chloroplast thylakoid membrane"/>
    <property type="evidence" value="ECO:0007669"/>
    <property type="project" value="TreeGrafter"/>
</dbReference>
<dbReference type="EMBL" id="WHWC01000011">
    <property type="protein sequence ID" value="KAG8373425.1"/>
    <property type="molecule type" value="Genomic_DNA"/>
</dbReference>
<keyword evidence="2" id="KW-0812">Transmembrane</keyword>
<gene>
    <name evidence="4" type="ORF">BUALT_Bualt11G0022900</name>
</gene>
<dbReference type="Proteomes" id="UP000826271">
    <property type="component" value="Unassembled WGS sequence"/>
</dbReference>
<dbReference type="InterPro" id="IPR033344">
    <property type="entry name" value="CURT1"/>
</dbReference>
<keyword evidence="5" id="KW-1185">Reference proteome</keyword>
<comment type="subcellular location">
    <subcellularLocation>
        <location evidence="1">Membrane</location>
        <topology evidence="1">Multi-pass membrane protein</topology>
    </subcellularLocation>
</comment>
<feature type="domain" description="Cyanobacterial aminoacyl-tRNA synthetase CAAD" evidence="3">
    <location>
        <begin position="118"/>
        <end position="194"/>
    </location>
</feature>
<organism evidence="4 5">
    <name type="scientific">Buddleja alternifolia</name>
    <dbReference type="NCBI Taxonomy" id="168488"/>
    <lineage>
        <taxon>Eukaryota</taxon>
        <taxon>Viridiplantae</taxon>
        <taxon>Streptophyta</taxon>
        <taxon>Embryophyta</taxon>
        <taxon>Tracheophyta</taxon>
        <taxon>Spermatophyta</taxon>
        <taxon>Magnoliopsida</taxon>
        <taxon>eudicotyledons</taxon>
        <taxon>Gunneridae</taxon>
        <taxon>Pentapetalae</taxon>
        <taxon>asterids</taxon>
        <taxon>lamiids</taxon>
        <taxon>Lamiales</taxon>
        <taxon>Scrophulariaceae</taxon>
        <taxon>Buddlejeae</taxon>
        <taxon>Buddleja</taxon>
    </lineage>
</organism>
<dbReference type="InterPro" id="IPR025564">
    <property type="entry name" value="CAAD_dom"/>
</dbReference>
<comment type="caution">
    <text evidence="4">The sequence shown here is derived from an EMBL/GenBank/DDBJ whole genome shotgun (WGS) entry which is preliminary data.</text>
</comment>
<evidence type="ECO:0000256" key="1">
    <source>
        <dbReference type="ARBA" id="ARBA00004141"/>
    </source>
</evidence>
<dbReference type="PANTHER" id="PTHR33222">
    <property type="match status" value="1"/>
</dbReference>
<sequence length="198" mass="22612">MDKMELFTARGISNHNMLKPKHFPRDDIQLQTLCNTHFPFLNQIRFKSGFQQCTNSSLRSKTSDETSTETTLYVKDETKPDAVQDYDSNLSEVSQEGSFLDIPLQVFKFFEDLDVKFDYEETYSVLVFGGGGVVALWFAAAVVNAIDSIPLLPKVLELVGLSYTLWFSSRYLLFKKNRDELVARVEQIKQQVLGSNDD</sequence>
<dbReference type="PANTHER" id="PTHR33222:SF2">
    <property type="entry name" value="PROTEIN CURVATURE THYLAKOID 1D, CHLOROPLASTIC"/>
    <property type="match status" value="1"/>
</dbReference>
<evidence type="ECO:0000256" key="2">
    <source>
        <dbReference type="SAM" id="Phobius"/>
    </source>
</evidence>
<reference evidence="4" key="1">
    <citation type="submission" date="2019-10" db="EMBL/GenBank/DDBJ databases">
        <authorList>
            <person name="Zhang R."/>
            <person name="Pan Y."/>
            <person name="Wang J."/>
            <person name="Ma R."/>
            <person name="Yu S."/>
        </authorList>
    </citation>
    <scope>NUCLEOTIDE SEQUENCE</scope>
    <source>
        <strain evidence="4">LA-IB0</strain>
        <tissue evidence="4">Leaf</tissue>
    </source>
</reference>
<feature type="transmembrane region" description="Helical" evidence="2">
    <location>
        <begin position="155"/>
        <end position="174"/>
    </location>
</feature>
<evidence type="ECO:0000259" key="3">
    <source>
        <dbReference type="Pfam" id="PF14159"/>
    </source>
</evidence>
<proteinExistence type="predicted"/>
<dbReference type="Pfam" id="PF14159">
    <property type="entry name" value="CAAD"/>
    <property type="match status" value="1"/>
</dbReference>
<keyword evidence="2" id="KW-0472">Membrane</keyword>